<feature type="region of interest" description="Disordered" evidence="1">
    <location>
        <begin position="200"/>
        <end position="235"/>
    </location>
</feature>
<comment type="caution">
    <text evidence="2">The sequence shown here is derived from an EMBL/GenBank/DDBJ whole genome shotgun (WGS) entry which is preliminary data.</text>
</comment>
<reference evidence="2" key="1">
    <citation type="journal article" date="2023" name="Mol. Phylogenet. Evol.">
        <title>Genome-scale phylogeny and comparative genomics of the fungal order Sordariales.</title>
        <authorList>
            <person name="Hensen N."/>
            <person name="Bonometti L."/>
            <person name="Westerberg I."/>
            <person name="Brannstrom I.O."/>
            <person name="Guillou S."/>
            <person name="Cros-Aarteil S."/>
            <person name="Calhoun S."/>
            <person name="Haridas S."/>
            <person name="Kuo A."/>
            <person name="Mondo S."/>
            <person name="Pangilinan J."/>
            <person name="Riley R."/>
            <person name="LaButti K."/>
            <person name="Andreopoulos B."/>
            <person name="Lipzen A."/>
            <person name="Chen C."/>
            <person name="Yan M."/>
            <person name="Daum C."/>
            <person name="Ng V."/>
            <person name="Clum A."/>
            <person name="Steindorff A."/>
            <person name="Ohm R.A."/>
            <person name="Martin F."/>
            <person name="Silar P."/>
            <person name="Natvig D.O."/>
            <person name="Lalanne C."/>
            <person name="Gautier V."/>
            <person name="Ament-Velasquez S.L."/>
            <person name="Kruys A."/>
            <person name="Hutchinson M.I."/>
            <person name="Powell A.J."/>
            <person name="Barry K."/>
            <person name="Miller A.N."/>
            <person name="Grigoriev I.V."/>
            <person name="Debuchy R."/>
            <person name="Gladieux P."/>
            <person name="Hiltunen Thoren M."/>
            <person name="Johannesson H."/>
        </authorList>
    </citation>
    <scope>NUCLEOTIDE SEQUENCE</scope>
    <source>
        <strain evidence="2">CBS 958.72</strain>
    </source>
</reference>
<gene>
    <name evidence="2" type="ORF">B0T24DRAFT_667780</name>
</gene>
<protein>
    <submittedName>
        <fullName evidence="2">Uncharacterized protein</fullName>
    </submittedName>
</protein>
<keyword evidence="3" id="KW-1185">Reference proteome</keyword>
<dbReference type="EMBL" id="JAULSN010000005">
    <property type="protein sequence ID" value="KAK3371032.1"/>
    <property type="molecule type" value="Genomic_DNA"/>
</dbReference>
<accession>A0AAE0K7K8</accession>
<feature type="compositionally biased region" description="Basic residues" evidence="1">
    <location>
        <begin position="216"/>
        <end position="235"/>
    </location>
</feature>
<feature type="compositionally biased region" description="Basic and acidic residues" evidence="1">
    <location>
        <begin position="203"/>
        <end position="215"/>
    </location>
</feature>
<name>A0AAE0K7K8_9PEZI</name>
<evidence type="ECO:0000313" key="2">
    <source>
        <dbReference type="EMBL" id="KAK3371032.1"/>
    </source>
</evidence>
<dbReference type="AlphaFoldDB" id="A0AAE0K7K8"/>
<reference evidence="2" key="2">
    <citation type="submission" date="2023-06" db="EMBL/GenBank/DDBJ databases">
        <authorList>
            <consortium name="Lawrence Berkeley National Laboratory"/>
            <person name="Haridas S."/>
            <person name="Hensen N."/>
            <person name="Bonometti L."/>
            <person name="Westerberg I."/>
            <person name="Brannstrom I.O."/>
            <person name="Guillou S."/>
            <person name="Cros-Aarteil S."/>
            <person name="Calhoun S."/>
            <person name="Kuo A."/>
            <person name="Mondo S."/>
            <person name="Pangilinan J."/>
            <person name="Riley R."/>
            <person name="Labutti K."/>
            <person name="Andreopoulos B."/>
            <person name="Lipzen A."/>
            <person name="Chen C."/>
            <person name="Yanf M."/>
            <person name="Daum C."/>
            <person name="Ng V."/>
            <person name="Clum A."/>
            <person name="Steindorff A."/>
            <person name="Ohm R."/>
            <person name="Martin F."/>
            <person name="Silar P."/>
            <person name="Natvig D."/>
            <person name="Lalanne C."/>
            <person name="Gautier V."/>
            <person name="Ament-Velasquez S.L."/>
            <person name="Kruys A."/>
            <person name="Hutchinson M.I."/>
            <person name="Powell A.J."/>
            <person name="Barry K."/>
            <person name="Miller A.N."/>
            <person name="Grigoriev I.V."/>
            <person name="Debuchy R."/>
            <person name="Gladieux P."/>
            <person name="Thoren M.H."/>
            <person name="Johannesson H."/>
        </authorList>
    </citation>
    <scope>NUCLEOTIDE SEQUENCE</scope>
    <source>
        <strain evidence="2">CBS 958.72</strain>
    </source>
</reference>
<proteinExistence type="predicted"/>
<sequence>MAIRVSKGDAPAPTPAKHHPPHAGQSGYGADAGREELAVFGKGASVQNFQGIRKLATRSKIVEEEEMWQALASDCLFFLTGELSPEQSNPGKHDGRNSTPVAAHIIAPPPSAKSFSAEKLWYVWAGKELRAQSELIADPGAGALGGLSRNTFMATTDLRRKIALATRPEINSVEVMKTIILGDYGHGSVGSIWGLFPSEEEREEKQEVEEKEKVERRRKWRSRKRTRIRKRSPKL</sequence>
<feature type="region of interest" description="Disordered" evidence="1">
    <location>
        <begin position="1"/>
        <end position="29"/>
    </location>
</feature>
<organism evidence="2 3">
    <name type="scientific">Lasiosphaeria ovina</name>
    <dbReference type="NCBI Taxonomy" id="92902"/>
    <lineage>
        <taxon>Eukaryota</taxon>
        <taxon>Fungi</taxon>
        <taxon>Dikarya</taxon>
        <taxon>Ascomycota</taxon>
        <taxon>Pezizomycotina</taxon>
        <taxon>Sordariomycetes</taxon>
        <taxon>Sordariomycetidae</taxon>
        <taxon>Sordariales</taxon>
        <taxon>Lasiosphaeriaceae</taxon>
        <taxon>Lasiosphaeria</taxon>
    </lineage>
</organism>
<evidence type="ECO:0000256" key="1">
    <source>
        <dbReference type="SAM" id="MobiDB-lite"/>
    </source>
</evidence>
<dbReference type="Proteomes" id="UP001287356">
    <property type="component" value="Unassembled WGS sequence"/>
</dbReference>
<evidence type="ECO:0000313" key="3">
    <source>
        <dbReference type="Proteomes" id="UP001287356"/>
    </source>
</evidence>